<proteinExistence type="inferred from homology"/>
<keyword evidence="3 7" id="KW-0812">Transmembrane</keyword>
<dbReference type="Gene3D" id="1.20.5.400">
    <property type="match status" value="1"/>
</dbReference>
<dbReference type="PANTHER" id="PTHR37485">
    <property type="entry name" value="CELL DIVISION PROTEIN FTSB"/>
    <property type="match status" value="1"/>
</dbReference>
<evidence type="ECO:0000256" key="5">
    <source>
        <dbReference type="ARBA" id="ARBA00023136"/>
    </source>
</evidence>
<dbReference type="AlphaFoldDB" id="A0A845VFX1"/>
<evidence type="ECO:0000256" key="1">
    <source>
        <dbReference type="ARBA" id="ARBA00022475"/>
    </source>
</evidence>
<keyword evidence="6 7" id="KW-0131">Cell cycle</keyword>
<sequence>MRILILVLIVLLAAVQLRFWQELSQVQELQAQLEQQQENNARLQARNDALAAEVDDLRRGQAAIEERARSELGLIRSGEEFFLVVDPETVEEVPRQTRENTDSDG</sequence>
<dbReference type="InterPro" id="IPR007060">
    <property type="entry name" value="FtsL/DivIC"/>
</dbReference>
<protein>
    <recommendedName>
        <fullName evidence="7">Cell division protein FtsB</fullName>
    </recommendedName>
</protein>
<comment type="caution">
    <text evidence="8">The sequence shown here is derived from an EMBL/GenBank/DDBJ whole genome shotgun (WGS) entry which is preliminary data.</text>
</comment>
<keyword evidence="2 7" id="KW-0132">Cell division</keyword>
<dbReference type="InterPro" id="IPR023081">
    <property type="entry name" value="Cell_div_FtsB"/>
</dbReference>
<dbReference type="HAMAP" id="MF_00599">
    <property type="entry name" value="FtsB"/>
    <property type="match status" value="1"/>
</dbReference>
<dbReference type="PANTHER" id="PTHR37485:SF1">
    <property type="entry name" value="CELL DIVISION PROTEIN FTSB"/>
    <property type="match status" value="1"/>
</dbReference>
<evidence type="ECO:0000256" key="6">
    <source>
        <dbReference type="ARBA" id="ARBA00023306"/>
    </source>
</evidence>
<keyword evidence="7" id="KW-0997">Cell inner membrane</keyword>
<keyword evidence="1 7" id="KW-1003">Cell membrane</keyword>
<dbReference type="NCBIfam" id="NF002058">
    <property type="entry name" value="PRK00888.1"/>
    <property type="match status" value="1"/>
</dbReference>
<evidence type="ECO:0000256" key="4">
    <source>
        <dbReference type="ARBA" id="ARBA00022989"/>
    </source>
</evidence>
<comment type="subunit">
    <text evidence="7">Part of a complex composed of FtsB, FtsL and FtsQ.</text>
</comment>
<comment type="function">
    <text evidence="7">Essential cell division protein. May link together the upstream cell division proteins, which are predominantly cytoplasmic, with the downstream cell division proteins, which are predominantly periplasmic.</text>
</comment>
<keyword evidence="5 7" id="KW-0472">Membrane</keyword>
<gene>
    <name evidence="7 8" type="primary">ftsB</name>
    <name evidence="8" type="ORF">G3I74_10290</name>
</gene>
<keyword evidence="4 7" id="KW-1133">Transmembrane helix</keyword>
<dbReference type="GO" id="GO:0030428">
    <property type="term" value="C:cell septum"/>
    <property type="evidence" value="ECO:0007669"/>
    <property type="project" value="TreeGrafter"/>
</dbReference>
<comment type="subcellular location">
    <subcellularLocation>
        <location evidence="7">Cell inner membrane</location>
        <topology evidence="7">Single-pass type II membrane protein</topology>
    </subcellularLocation>
    <text evidence="7">Localizes to the division septum.</text>
</comment>
<feature type="coiled-coil region" evidence="7">
    <location>
        <begin position="19"/>
        <end position="60"/>
    </location>
</feature>
<evidence type="ECO:0000256" key="3">
    <source>
        <dbReference type="ARBA" id="ARBA00022692"/>
    </source>
</evidence>
<feature type="topological domain" description="Periplasmic" evidence="7">
    <location>
        <begin position="21"/>
        <end position="105"/>
    </location>
</feature>
<feature type="topological domain" description="Cytoplasmic" evidence="7">
    <location>
        <begin position="1"/>
        <end position="3"/>
    </location>
</feature>
<dbReference type="GO" id="GO:0005886">
    <property type="term" value="C:plasma membrane"/>
    <property type="evidence" value="ECO:0007669"/>
    <property type="project" value="UniProtKB-SubCell"/>
</dbReference>
<keyword evidence="9" id="KW-1185">Reference proteome</keyword>
<reference evidence="8 9" key="1">
    <citation type="submission" date="2020-02" db="EMBL/GenBank/DDBJ databases">
        <authorList>
            <person name="Zhang X.-Y."/>
        </authorList>
    </citation>
    <scope>NUCLEOTIDE SEQUENCE [LARGE SCALE GENOMIC DNA]</scope>
    <source>
        <strain evidence="8 9">C33</strain>
    </source>
</reference>
<keyword evidence="7" id="KW-0175">Coiled coil</keyword>
<evidence type="ECO:0000256" key="7">
    <source>
        <dbReference type="HAMAP-Rule" id="MF_00599"/>
    </source>
</evidence>
<dbReference type="RefSeq" id="WP_164211492.1">
    <property type="nucleotide sequence ID" value="NZ_JAAGSC010000041.1"/>
</dbReference>
<organism evidence="8 9">
    <name type="scientific">Wenzhouxiangella limi</name>
    <dbReference type="NCBI Taxonomy" id="2707351"/>
    <lineage>
        <taxon>Bacteria</taxon>
        <taxon>Pseudomonadati</taxon>
        <taxon>Pseudomonadota</taxon>
        <taxon>Gammaproteobacteria</taxon>
        <taxon>Chromatiales</taxon>
        <taxon>Wenzhouxiangellaceae</taxon>
        <taxon>Wenzhouxiangella</taxon>
    </lineage>
</organism>
<dbReference type="EMBL" id="JAAGSC010000041">
    <property type="protein sequence ID" value="NDY96119.1"/>
    <property type="molecule type" value="Genomic_DNA"/>
</dbReference>
<accession>A0A845VFX1</accession>
<comment type="similarity">
    <text evidence="7">Belongs to the FtsB family.</text>
</comment>
<dbReference type="GO" id="GO:0043093">
    <property type="term" value="P:FtsZ-dependent cytokinesis"/>
    <property type="evidence" value="ECO:0007669"/>
    <property type="project" value="UniProtKB-UniRule"/>
</dbReference>
<dbReference type="Proteomes" id="UP000484885">
    <property type="component" value="Unassembled WGS sequence"/>
</dbReference>
<evidence type="ECO:0000313" key="9">
    <source>
        <dbReference type="Proteomes" id="UP000484885"/>
    </source>
</evidence>
<dbReference type="Pfam" id="PF04977">
    <property type="entry name" value="DivIC"/>
    <property type="match status" value="1"/>
</dbReference>
<evidence type="ECO:0000256" key="2">
    <source>
        <dbReference type="ARBA" id="ARBA00022618"/>
    </source>
</evidence>
<dbReference type="GO" id="GO:0032153">
    <property type="term" value="C:cell division site"/>
    <property type="evidence" value="ECO:0007669"/>
    <property type="project" value="UniProtKB-UniRule"/>
</dbReference>
<evidence type="ECO:0000313" key="8">
    <source>
        <dbReference type="EMBL" id="NDY96119.1"/>
    </source>
</evidence>
<name>A0A845VFX1_9GAMM</name>